<proteinExistence type="predicted"/>
<protein>
    <submittedName>
        <fullName evidence="1">Uncharacterized protein</fullName>
    </submittedName>
</protein>
<name>A0A392SJV4_9FABA</name>
<comment type="caution">
    <text evidence="1">The sequence shown here is derived from an EMBL/GenBank/DDBJ whole genome shotgun (WGS) entry which is preliminary data.</text>
</comment>
<keyword evidence="2" id="KW-1185">Reference proteome</keyword>
<sequence>MMTRQHGAWCADLWRMRRKSGKLTYKKAVGALGKRLRILLRNLHCKVKLKGQLKIFPFPLKIHDEA</sequence>
<dbReference type="EMBL" id="LXQA010396869">
    <property type="protein sequence ID" value="MCI49151.1"/>
    <property type="molecule type" value="Genomic_DNA"/>
</dbReference>
<dbReference type="Proteomes" id="UP000265520">
    <property type="component" value="Unassembled WGS sequence"/>
</dbReference>
<dbReference type="AlphaFoldDB" id="A0A392SJV4"/>
<reference evidence="1 2" key="1">
    <citation type="journal article" date="2018" name="Front. Plant Sci.">
        <title>Red Clover (Trifolium pratense) and Zigzag Clover (T. medium) - A Picture of Genomic Similarities and Differences.</title>
        <authorList>
            <person name="Dluhosova J."/>
            <person name="Istvanek J."/>
            <person name="Nedelnik J."/>
            <person name="Repkova J."/>
        </authorList>
    </citation>
    <scope>NUCLEOTIDE SEQUENCE [LARGE SCALE GENOMIC DNA]</scope>
    <source>
        <strain evidence="2">cv. 10/8</strain>
        <tissue evidence="1">Leaf</tissue>
    </source>
</reference>
<evidence type="ECO:0000313" key="1">
    <source>
        <dbReference type="EMBL" id="MCI49151.1"/>
    </source>
</evidence>
<evidence type="ECO:0000313" key="2">
    <source>
        <dbReference type="Proteomes" id="UP000265520"/>
    </source>
</evidence>
<accession>A0A392SJV4</accession>
<organism evidence="1 2">
    <name type="scientific">Trifolium medium</name>
    <dbReference type="NCBI Taxonomy" id="97028"/>
    <lineage>
        <taxon>Eukaryota</taxon>
        <taxon>Viridiplantae</taxon>
        <taxon>Streptophyta</taxon>
        <taxon>Embryophyta</taxon>
        <taxon>Tracheophyta</taxon>
        <taxon>Spermatophyta</taxon>
        <taxon>Magnoliopsida</taxon>
        <taxon>eudicotyledons</taxon>
        <taxon>Gunneridae</taxon>
        <taxon>Pentapetalae</taxon>
        <taxon>rosids</taxon>
        <taxon>fabids</taxon>
        <taxon>Fabales</taxon>
        <taxon>Fabaceae</taxon>
        <taxon>Papilionoideae</taxon>
        <taxon>50 kb inversion clade</taxon>
        <taxon>NPAAA clade</taxon>
        <taxon>Hologalegina</taxon>
        <taxon>IRL clade</taxon>
        <taxon>Trifolieae</taxon>
        <taxon>Trifolium</taxon>
    </lineage>
</organism>